<protein>
    <submittedName>
        <fullName evidence="2">Uncharacterized protein</fullName>
    </submittedName>
</protein>
<sequence length="152" mass="17225">MSQAPGDRDAGQREKGDDASPDMSVNFADFPLDATLKYMVHHGIEPHYPPRSMIRDPSLADEPEPPVQNPQNEKQTDEVTESAPLTRSATAHTTERHREEGHPHFFDRDEEHTHLAAMATKHYNSLPPPKEIDTIVNFLHRCHRGDSLLKFS</sequence>
<feature type="compositionally biased region" description="Basic and acidic residues" evidence="1">
    <location>
        <begin position="93"/>
        <end position="104"/>
    </location>
</feature>
<feature type="region of interest" description="Disordered" evidence="1">
    <location>
        <begin position="1"/>
        <end position="26"/>
    </location>
</feature>
<proteinExistence type="predicted"/>
<organism evidence="2 3">
    <name type="scientific">Malassezia restricta (strain ATCC 96810 / NBRC 103918 / CBS 7877)</name>
    <name type="common">Seborrheic dermatitis infection agent</name>
    <dbReference type="NCBI Taxonomy" id="425264"/>
    <lineage>
        <taxon>Eukaryota</taxon>
        <taxon>Fungi</taxon>
        <taxon>Dikarya</taxon>
        <taxon>Basidiomycota</taxon>
        <taxon>Ustilaginomycotina</taxon>
        <taxon>Malasseziomycetes</taxon>
        <taxon>Malasseziales</taxon>
        <taxon>Malasseziaceae</taxon>
        <taxon>Malassezia</taxon>
    </lineage>
</organism>
<name>A0A3G2S433_MALR7</name>
<gene>
    <name evidence="2" type="ORF">DNF11_1566</name>
</gene>
<dbReference type="EMBL" id="CP033150">
    <property type="protein sequence ID" value="AYO42516.1"/>
    <property type="molecule type" value="Genomic_DNA"/>
</dbReference>
<feature type="compositionally biased region" description="Basic and acidic residues" evidence="1">
    <location>
        <begin position="1"/>
        <end position="18"/>
    </location>
</feature>
<reference evidence="2 3" key="1">
    <citation type="submission" date="2018-10" db="EMBL/GenBank/DDBJ databases">
        <title>Complete genome sequence of Malassezia restricta CBS 7877.</title>
        <authorList>
            <person name="Morand S.C."/>
            <person name="Bertignac M."/>
            <person name="Iltis A."/>
            <person name="Kolder I."/>
            <person name="Pirovano W."/>
            <person name="Jourdain R."/>
            <person name="Clavaud C."/>
        </authorList>
    </citation>
    <scope>NUCLEOTIDE SEQUENCE [LARGE SCALE GENOMIC DNA]</scope>
    <source>
        <strain evidence="2 3">CBS 7877</strain>
    </source>
</reference>
<dbReference type="Proteomes" id="UP000269793">
    <property type="component" value="Chromosome III"/>
</dbReference>
<dbReference type="AlphaFoldDB" id="A0A3G2S433"/>
<evidence type="ECO:0000313" key="2">
    <source>
        <dbReference type="EMBL" id="AYO42516.1"/>
    </source>
</evidence>
<evidence type="ECO:0000313" key="3">
    <source>
        <dbReference type="Proteomes" id="UP000269793"/>
    </source>
</evidence>
<feature type="compositionally biased region" description="Polar residues" evidence="1">
    <location>
        <begin position="83"/>
        <end position="92"/>
    </location>
</feature>
<keyword evidence="3" id="KW-1185">Reference proteome</keyword>
<dbReference type="VEuPathDB" id="FungiDB:DNF11_1566"/>
<accession>A0A3G2S433</accession>
<dbReference type="OrthoDB" id="3356175at2759"/>
<feature type="region of interest" description="Disordered" evidence="1">
    <location>
        <begin position="44"/>
        <end position="104"/>
    </location>
</feature>
<evidence type="ECO:0000256" key="1">
    <source>
        <dbReference type="SAM" id="MobiDB-lite"/>
    </source>
</evidence>